<evidence type="ECO:0000256" key="2">
    <source>
        <dbReference type="SAM" id="MobiDB-lite"/>
    </source>
</evidence>
<dbReference type="RefSeq" id="XP_010765831.1">
    <property type="nucleotide sequence ID" value="XM_010767529.1"/>
</dbReference>
<reference evidence="4" key="1">
    <citation type="submission" date="2025-08" db="UniProtKB">
        <authorList>
            <consortium name="RefSeq"/>
        </authorList>
    </citation>
    <scope>IDENTIFICATION</scope>
    <source>
        <tissue evidence="4">Muscle</tissue>
    </source>
</reference>
<feature type="region of interest" description="Disordered" evidence="2">
    <location>
        <begin position="89"/>
        <end position="108"/>
    </location>
</feature>
<feature type="region of interest" description="Disordered" evidence="2">
    <location>
        <begin position="1"/>
        <end position="51"/>
    </location>
</feature>
<evidence type="ECO:0000313" key="3">
    <source>
        <dbReference type="Proteomes" id="UP000504611"/>
    </source>
</evidence>
<evidence type="ECO:0000256" key="1">
    <source>
        <dbReference type="ARBA" id="ARBA00010549"/>
    </source>
</evidence>
<dbReference type="KEGG" id="ncc:104942325"/>
<dbReference type="Proteomes" id="UP000504611">
    <property type="component" value="Unplaced"/>
</dbReference>
<name>A0A6I9MVD0_9TELE</name>
<proteinExistence type="inferred from homology"/>
<dbReference type="Pfam" id="PF15260">
    <property type="entry name" value="FAM219A"/>
    <property type="match status" value="1"/>
</dbReference>
<dbReference type="PANTHER" id="PTHR31281">
    <property type="entry name" value="PROTEIN FAM219A"/>
    <property type="match status" value="1"/>
</dbReference>
<gene>
    <name evidence="4" type="primary">LOC104942325</name>
</gene>
<sequence>MMEEKDRFQVPSAVQEAEMQAEMQPLDPASSTASEADSDTREGEPVTINYKPSPLQRKIGEEELYFLLLLFLSLFPLCRLVVPNKGYSSLDQSPDEKPLVALDTDSDDDFDMSRYSSSGYSSAEQINQDLNIQLLKDGYRLDEIPDDEDLDLIPPKSVNPTCMCCQATSSTTCQIQ</sequence>
<accession>A0A6I9MVD0</accession>
<dbReference type="GeneID" id="104942325"/>
<dbReference type="AlphaFoldDB" id="A0A6I9MVD0"/>
<dbReference type="InterPro" id="IPR029339">
    <property type="entry name" value="FAM219"/>
</dbReference>
<dbReference type="PANTHER" id="PTHR31281:SF0">
    <property type="entry name" value="PROTEIN FAM219A"/>
    <property type="match status" value="1"/>
</dbReference>
<comment type="similarity">
    <text evidence="1">Belongs to the FAM219 family.</text>
</comment>
<evidence type="ECO:0000313" key="4">
    <source>
        <dbReference type="RefSeq" id="XP_010765831.1"/>
    </source>
</evidence>
<keyword evidence="3" id="KW-1185">Reference proteome</keyword>
<organism evidence="3 4">
    <name type="scientific">Notothenia coriiceps</name>
    <name type="common">black rockcod</name>
    <dbReference type="NCBI Taxonomy" id="8208"/>
    <lineage>
        <taxon>Eukaryota</taxon>
        <taxon>Metazoa</taxon>
        <taxon>Chordata</taxon>
        <taxon>Craniata</taxon>
        <taxon>Vertebrata</taxon>
        <taxon>Euteleostomi</taxon>
        <taxon>Actinopterygii</taxon>
        <taxon>Neopterygii</taxon>
        <taxon>Teleostei</taxon>
        <taxon>Neoteleostei</taxon>
        <taxon>Acanthomorphata</taxon>
        <taxon>Eupercaria</taxon>
        <taxon>Perciformes</taxon>
        <taxon>Notothenioidei</taxon>
        <taxon>Nototheniidae</taxon>
        <taxon>Notothenia</taxon>
    </lineage>
</organism>
<protein>
    <submittedName>
        <fullName evidence="4">Protein FAM219A-like</fullName>
    </submittedName>
</protein>